<sequence length="130" mass="15181">MNYYLSQLKWIINALALDPKQLYKLLPVGDFVPLELVQQYEGVVDEDLSNIQCILSADQLKGIEPLNTYLYTIIQKEDLADAWYDNDFVYSPEWQVLHTMAKDFEQYMGWQISEPLPPLYSQVIDINNES</sequence>
<reference evidence="1 2" key="1">
    <citation type="journal article" date="2019" name="Int. J. Syst. Evol. Microbiol.">
        <title>The Global Catalogue of Microorganisms (GCM) 10K type strain sequencing project: providing services to taxonomists for standard genome sequencing and annotation.</title>
        <authorList>
            <consortium name="The Broad Institute Genomics Platform"/>
            <consortium name="The Broad Institute Genome Sequencing Center for Infectious Disease"/>
            <person name="Wu L."/>
            <person name="Ma J."/>
        </authorList>
    </citation>
    <scope>NUCLEOTIDE SEQUENCE [LARGE SCALE GENOMIC DNA]</scope>
    <source>
        <strain evidence="1 2">JCM 16343</strain>
    </source>
</reference>
<dbReference type="EMBL" id="BAAAFR010000001">
    <property type="protein sequence ID" value="GAA0312724.1"/>
    <property type="molecule type" value="Genomic_DNA"/>
</dbReference>
<evidence type="ECO:0000313" key="1">
    <source>
        <dbReference type="EMBL" id="GAA0312724.1"/>
    </source>
</evidence>
<proteinExistence type="predicted"/>
<accession>A0ABN0VN83</accession>
<keyword evidence="2" id="KW-1185">Reference proteome</keyword>
<dbReference type="RefSeq" id="WP_201503756.1">
    <property type="nucleotide sequence ID" value="NZ_BAAAFR010000001.1"/>
</dbReference>
<dbReference type="Proteomes" id="UP001501787">
    <property type="component" value="Unassembled WGS sequence"/>
</dbReference>
<organism evidence="1 2">
    <name type="scientific">Psychrobacter aestuarii</name>
    <dbReference type="NCBI Taxonomy" id="556327"/>
    <lineage>
        <taxon>Bacteria</taxon>
        <taxon>Pseudomonadati</taxon>
        <taxon>Pseudomonadota</taxon>
        <taxon>Gammaproteobacteria</taxon>
        <taxon>Moraxellales</taxon>
        <taxon>Moraxellaceae</taxon>
        <taxon>Psychrobacter</taxon>
    </lineage>
</organism>
<name>A0ABN0VN83_9GAMM</name>
<protein>
    <submittedName>
        <fullName evidence="1">Uncharacterized protein</fullName>
    </submittedName>
</protein>
<comment type="caution">
    <text evidence="1">The sequence shown here is derived from an EMBL/GenBank/DDBJ whole genome shotgun (WGS) entry which is preliminary data.</text>
</comment>
<evidence type="ECO:0000313" key="2">
    <source>
        <dbReference type="Proteomes" id="UP001501787"/>
    </source>
</evidence>
<gene>
    <name evidence="1" type="ORF">GCM10009129_07580</name>
</gene>